<dbReference type="AlphaFoldDB" id="A0A7C3ZPF8"/>
<dbReference type="PANTHER" id="PTHR42953">
    <property type="entry name" value="HIGH-AFFINITY ZINC UPTAKE SYSTEM PROTEIN ZNUA-RELATED"/>
    <property type="match status" value="1"/>
</dbReference>
<feature type="compositionally biased region" description="Basic and acidic residues" evidence="5">
    <location>
        <begin position="141"/>
        <end position="156"/>
    </location>
</feature>
<dbReference type="GO" id="GO:0030001">
    <property type="term" value="P:metal ion transport"/>
    <property type="evidence" value="ECO:0007669"/>
    <property type="project" value="InterPro"/>
</dbReference>
<evidence type="ECO:0000256" key="2">
    <source>
        <dbReference type="ARBA" id="ARBA00022448"/>
    </source>
</evidence>
<feature type="region of interest" description="Disordered" evidence="5">
    <location>
        <begin position="141"/>
        <end position="169"/>
    </location>
</feature>
<comment type="similarity">
    <text evidence="1 4">Belongs to the bacterial solute-binding protein 9 family.</text>
</comment>
<proteinExistence type="inferred from homology"/>
<evidence type="ECO:0000256" key="3">
    <source>
        <dbReference type="ARBA" id="ARBA00022729"/>
    </source>
</evidence>
<dbReference type="EMBL" id="DSPX01000199">
    <property type="protein sequence ID" value="HGG02801.1"/>
    <property type="molecule type" value="Genomic_DNA"/>
</dbReference>
<organism evidence="6">
    <name type="scientific">Planktothricoides sp. SpSt-374</name>
    <dbReference type="NCBI Taxonomy" id="2282167"/>
    <lineage>
        <taxon>Bacteria</taxon>
        <taxon>Bacillati</taxon>
        <taxon>Cyanobacteriota</taxon>
        <taxon>Cyanophyceae</taxon>
        <taxon>Oscillatoriophycideae</taxon>
        <taxon>Oscillatoriales</taxon>
        <taxon>Oscillatoriaceae</taxon>
        <taxon>Planktothricoides</taxon>
    </lineage>
</organism>
<evidence type="ECO:0000256" key="1">
    <source>
        <dbReference type="ARBA" id="ARBA00011028"/>
    </source>
</evidence>
<dbReference type="GO" id="GO:0046872">
    <property type="term" value="F:metal ion binding"/>
    <property type="evidence" value="ECO:0007669"/>
    <property type="project" value="InterPro"/>
</dbReference>
<protein>
    <submittedName>
        <fullName evidence="6">Cation ABC transporter substrate-binding protein</fullName>
    </submittedName>
</protein>
<evidence type="ECO:0000256" key="5">
    <source>
        <dbReference type="SAM" id="MobiDB-lite"/>
    </source>
</evidence>
<reference evidence="6" key="1">
    <citation type="journal article" date="2020" name="mSystems">
        <title>Genome- and Community-Level Interaction Insights into Carbon Utilization and Element Cycling Functions of Hydrothermarchaeota in Hydrothermal Sediment.</title>
        <authorList>
            <person name="Zhou Z."/>
            <person name="Liu Y."/>
            <person name="Xu W."/>
            <person name="Pan J."/>
            <person name="Luo Z.H."/>
            <person name="Li M."/>
        </authorList>
    </citation>
    <scope>NUCLEOTIDE SEQUENCE [LARGE SCALE GENOMIC DNA]</scope>
    <source>
        <strain evidence="6">SpSt-374</strain>
    </source>
</reference>
<keyword evidence="3" id="KW-0732">Signal</keyword>
<evidence type="ECO:0000256" key="4">
    <source>
        <dbReference type="RuleBase" id="RU003512"/>
    </source>
</evidence>
<dbReference type="CDD" id="cd01018">
    <property type="entry name" value="ZntC"/>
    <property type="match status" value="1"/>
</dbReference>
<dbReference type="InterPro" id="IPR006128">
    <property type="entry name" value="Lipoprotein_PsaA-like"/>
</dbReference>
<dbReference type="GO" id="GO:0007155">
    <property type="term" value="P:cell adhesion"/>
    <property type="evidence" value="ECO:0007669"/>
    <property type="project" value="InterPro"/>
</dbReference>
<evidence type="ECO:0000313" key="6">
    <source>
        <dbReference type="EMBL" id="HGG02801.1"/>
    </source>
</evidence>
<dbReference type="PANTHER" id="PTHR42953:SF3">
    <property type="entry name" value="HIGH-AFFINITY ZINC UPTAKE SYSTEM PROTEIN ZNUA"/>
    <property type="match status" value="1"/>
</dbReference>
<accession>A0A7C3ZPF8</accession>
<dbReference type="InterPro" id="IPR006127">
    <property type="entry name" value="ZnuA-like"/>
</dbReference>
<name>A0A7C3ZPF8_9CYAN</name>
<dbReference type="PRINTS" id="PR00690">
    <property type="entry name" value="ADHESNFAMILY"/>
</dbReference>
<dbReference type="Pfam" id="PF01297">
    <property type="entry name" value="ZnuA"/>
    <property type="match status" value="1"/>
</dbReference>
<gene>
    <name evidence="6" type="ORF">ENR15_19705</name>
</gene>
<keyword evidence="2 4" id="KW-0813">Transport</keyword>
<dbReference type="Gene3D" id="3.40.50.1980">
    <property type="entry name" value="Nitrogenase molybdenum iron protein domain"/>
    <property type="match status" value="2"/>
</dbReference>
<sequence>MVKRLYLVAVTLWLGVVPLWGCRFVAPTVPADGTGSVLETSTSEAKVQVTVSIPPQKYFVERIGGDRVTVNAMVEPGANPHTYEPKPQQLKMLATSQAYFRIGVEFESAWMNRIKAANRSLQVVDTAEGVELLPMVAHHHHEDEAGENHHGEKEAMDGEPSTSDPHIWLSPPLVKQQAETVYGALVKLDPNGESVYRANLDKFLGDIDALDRDIRSTLAAVKTRKFMVFHPSWAYFAKAYNLEMIPIEVGGTEPSAAELAQLIERAKQEGIKVIFAQPEFSTKSAETIAQAIGGEVILLDTLTPNWLENMRQVTDKLARVMSAVFLVVIG</sequence>
<dbReference type="SUPFAM" id="SSF53807">
    <property type="entry name" value="Helical backbone' metal receptor"/>
    <property type="match status" value="1"/>
</dbReference>
<dbReference type="InterPro" id="IPR050492">
    <property type="entry name" value="Bact_metal-bind_prot9"/>
</dbReference>
<comment type="caution">
    <text evidence="6">The sequence shown here is derived from an EMBL/GenBank/DDBJ whole genome shotgun (WGS) entry which is preliminary data.</text>
</comment>